<accession>A0ABC8JSR5</accession>
<dbReference type="EMBL" id="CAKOAT010141820">
    <property type="protein sequence ID" value="CAH8339294.1"/>
    <property type="molecule type" value="Genomic_DNA"/>
</dbReference>
<gene>
    <name evidence="2" type="ORF">ERUC_LOCUS15088</name>
</gene>
<reference evidence="2 3" key="1">
    <citation type="submission" date="2022-03" db="EMBL/GenBank/DDBJ databases">
        <authorList>
            <person name="Macdonald S."/>
            <person name="Ahmed S."/>
            <person name="Newling K."/>
        </authorList>
    </citation>
    <scope>NUCLEOTIDE SEQUENCE [LARGE SCALE GENOMIC DNA]</scope>
</reference>
<protein>
    <submittedName>
        <fullName evidence="2">Uncharacterized protein</fullName>
    </submittedName>
</protein>
<organism evidence="2 3">
    <name type="scientific">Eruca vesicaria subsp. sativa</name>
    <name type="common">Garden rocket</name>
    <name type="synonym">Eruca sativa</name>
    <dbReference type="NCBI Taxonomy" id="29727"/>
    <lineage>
        <taxon>Eukaryota</taxon>
        <taxon>Viridiplantae</taxon>
        <taxon>Streptophyta</taxon>
        <taxon>Embryophyta</taxon>
        <taxon>Tracheophyta</taxon>
        <taxon>Spermatophyta</taxon>
        <taxon>Magnoliopsida</taxon>
        <taxon>eudicotyledons</taxon>
        <taxon>Gunneridae</taxon>
        <taxon>Pentapetalae</taxon>
        <taxon>rosids</taxon>
        <taxon>malvids</taxon>
        <taxon>Brassicales</taxon>
        <taxon>Brassicaceae</taxon>
        <taxon>Brassiceae</taxon>
        <taxon>Eruca</taxon>
    </lineage>
</organism>
<comment type="caution">
    <text evidence="2">The sequence shown here is derived from an EMBL/GenBank/DDBJ whole genome shotgun (WGS) entry which is preliminary data.</text>
</comment>
<evidence type="ECO:0000313" key="3">
    <source>
        <dbReference type="Proteomes" id="UP001642260"/>
    </source>
</evidence>
<dbReference type="Proteomes" id="UP001642260">
    <property type="component" value="Unassembled WGS sequence"/>
</dbReference>
<feature type="signal peptide" evidence="1">
    <location>
        <begin position="1"/>
        <end position="22"/>
    </location>
</feature>
<dbReference type="AlphaFoldDB" id="A0ABC8JSR5"/>
<keyword evidence="3" id="KW-1185">Reference proteome</keyword>
<evidence type="ECO:0000313" key="2">
    <source>
        <dbReference type="EMBL" id="CAH8339294.1"/>
    </source>
</evidence>
<feature type="chain" id="PRO_5044749496" evidence="1">
    <location>
        <begin position="23"/>
        <end position="101"/>
    </location>
</feature>
<keyword evidence="1" id="KW-0732">Signal</keyword>
<name>A0ABC8JSR5_ERUVS</name>
<proteinExistence type="predicted"/>
<evidence type="ECO:0000256" key="1">
    <source>
        <dbReference type="SAM" id="SignalP"/>
    </source>
</evidence>
<sequence>MVKSCRSLLLILLLISVSLSTARILPGEFLPVIDKVVLSGEIAPDTKAVVGCGDEVVEIKTEYSFMPEVFAGKFGSLVLNALPKGGRPASGPSKKSNDVKT</sequence>